<feature type="domain" description="RING-type" evidence="12">
    <location>
        <begin position="13"/>
        <end position="208"/>
    </location>
</feature>
<dbReference type="GO" id="GO:0061630">
    <property type="term" value="F:ubiquitin protein ligase activity"/>
    <property type="evidence" value="ECO:0007669"/>
    <property type="project" value="UniProtKB-EC"/>
</dbReference>
<evidence type="ECO:0000256" key="9">
    <source>
        <dbReference type="PROSITE-ProRule" id="PRU00175"/>
    </source>
</evidence>
<dbReference type="EC" id="2.3.2.31" evidence="2"/>
<dbReference type="Gene3D" id="1.20.120.1750">
    <property type="match status" value="1"/>
</dbReference>
<dbReference type="InterPro" id="IPR002867">
    <property type="entry name" value="IBR_dom"/>
</dbReference>
<comment type="caution">
    <text evidence="13">The sequence shown here is derived from an EMBL/GenBank/DDBJ whole genome shotgun (WGS) entry which is preliminary data.</text>
</comment>
<evidence type="ECO:0000259" key="11">
    <source>
        <dbReference type="PROSITE" id="PS50089"/>
    </source>
</evidence>
<organism evidence="13 14">
    <name type="scientific">Stentor coeruleus</name>
    <dbReference type="NCBI Taxonomy" id="5963"/>
    <lineage>
        <taxon>Eukaryota</taxon>
        <taxon>Sar</taxon>
        <taxon>Alveolata</taxon>
        <taxon>Ciliophora</taxon>
        <taxon>Postciliodesmatophora</taxon>
        <taxon>Heterotrichea</taxon>
        <taxon>Heterotrichida</taxon>
        <taxon>Stentoridae</taxon>
        <taxon>Stentor</taxon>
    </lineage>
</organism>
<keyword evidence="3" id="KW-0808">Transferase</keyword>
<sequence>MLTPPLLTEEDIQVKDCPICILDKPVYTLQACFHYFCFDCLKNYIELKVNEANVMYIGCPICNQEIIGNELTQLMTFEINEKYKHFNEVKRLEENKWIKWCPKPNCQGYSAATASNFHLKCNICKHEYCYNCSEDWHKGKCKAKKDLSYEIWAVCNNVKVCPNCRNHVQKNGGCLHMYCSRCQHRWCWICGGDYSSPSHNEFTCMIGKKPLDLYWKIIFLLLLFPALIPFGFLLMIIYMYETESFEKEIFDGNFRFLKSRLFVYVLAFIFSPFIECIAIVVFYFVVTLYIASKNHINSIAECMLRIIVGNTLCNIIFVVGLGILALATVALPLAGFFLFIAKIIYVFGRCFKPKPKFEYPRELLI</sequence>
<name>A0A1R2BA54_9CILI</name>
<keyword evidence="7" id="KW-0833">Ubl conjugation pathway</keyword>
<keyword evidence="5" id="KW-0677">Repeat</keyword>
<dbReference type="AlphaFoldDB" id="A0A1R2BA54"/>
<evidence type="ECO:0000256" key="10">
    <source>
        <dbReference type="SAM" id="Phobius"/>
    </source>
</evidence>
<evidence type="ECO:0000313" key="13">
    <source>
        <dbReference type="EMBL" id="OMJ73636.1"/>
    </source>
</evidence>
<comment type="catalytic activity">
    <reaction evidence="1">
        <text>[E2 ubiquitin-conjugating enzyme]-S-ubiquitinyl-L-cysteine + [acceptor protein]-L-lysine = [E2 ubiquitin-conjugating enzyme]-L-cysteine + [acceptor protein]-N(6)-ubiquitinyl-L-lysine.</text>
        <dbReference type="EC" id="2.3.2.31"/>
    </reaction>
</comment>
<proteinExistence type="predicted"/>
<dbReference type="EMBL" id="MPUH01000807">
    <property type="protein sequence ID" value="OMJ73636.1"/>
    <property type="molecule type" value="Genomic_DNA"/>
</dbReference>
<feature type="transmembrane region" description="Helical" evidence="10">
    <location>
        <begin position="333"/>
        <end position="351"/>
    </location>
</feature>
<dbReference type="SUPFAM" id="SSF57850">
    <property type="entry name" value="RING/U-box"/>
    <property type="match status" value="3"/>
</dbReference>
<dbReference type="Pfam" id="PF00097">
    <property type="entry name" value="zf-C3HC4"/>
    <property type="match status" value="1"/>
</dbReference>
<dbReference type="Gene3D" id="3.30.40.10">
    <property type="entry name" value="Zinc/RING finger domain, C3HC4 (zinc finger)"/>
    <property type="match status" value="1"/>
</dbReference>
<evidence type="ECO:0000256" key="6">
    <source>
        <dbReference type="ARBA" id="ARBA00022771"/>
    </source>
</evidence>
<dbReference type="SMART" id="SM00184">
    <property type="entry name" value="RING"/>
    <property type="match status" value="2"/>
</dbReference>
<keyword evidence="8" id="KW-0862">Zinc</keyword>
<dbReference type="Pfam" id="PF01485">
    <property type="entry name" value="IBR"/>
    <property type="match status" value="1"/>
</dbReference>
<feature type="transmembrane region" description="Helical" evidence="10">
    <location>
        <begin position="303"/>
        <end position="327"/>
    </location>
</feature>
<dbReference type="Proteomes" id="UP000187209">
    <property type="component" value="Unassembled WGS sequence"/>
</dbReference>
<evidence type="ECO:0000259" key="12">
    <source>
        <dbReference type="PROSITE" id="PS51873"/>
    </source>
</evidence>
<dbReference type="PROSITE" id="PS51873">
    <property type="entry name" value="TRIAD"/>
    <property type="match status" value="1"/>
</dbReference>
<keyword evidence="10" id="KW-1133">Transmembrane helix</keyword>
<accession>A0A1R2BA54</accession>
<keyword evidence="6 9" id="KW-0863">Zinc-finger</keyword>
<gene>
    <name evidence="13" type="ORF">SteCoe_27623</name>
</gene>
<keyword evidence="10" id="KW-0812">Transmembrane</keyword>
<keyword evidence="10" id="KW-0472">Membrane</keyword>
<dbReference type="InterPro" id="IPR017907">
    <property type="entry name" value="Znf_RING_CS"/>
</dbReference>
<evidence type="ECO:0000313" key="14">
    <source>
        <dbReference type="Proteomes" id="UP000187209"/>
    </source>
</evidence>
<reference evidence="13 14" key="1">
    <citation type="submission" date="2016-11" db="EMBL/GenBank/DDBJ databases">
        <title>The macronuclear genome of Stentor coeruleus: a giant cell with tiny introns.</title>
        <authorList>
            <person name="Slabodnick M."/>
            <person name="Ruby J.G."/>
            <person name="Reiff S.B."/>
            <person name="Swart E.C."/>
            <person name="Gosai S."/>
            <person name="Prabakaran S."/>
            <person name="Witkowska E."/>
            <person name="Larue G.E."/>
            <person name="Fisher S."/>
            <person name="Freeman R.M."/>
            <person name="Gunawardena J."/>
            <person name="Chu W."/>
            <person name="Stover N.A."/>
            <person name="Gregory B.D."/>
            <person name="Nowacki M."/>
            <person name="Derisi J."/>
            <person name="Roy S.W."/>
            <person name="Marshall W.F."/>
            <person name="Sood P."/>
        </authorList>
    </citation>
    <scope>NUCLEOTIDE SEQUENCE [LARGE SCALE GENOMIC DNA]</scope>
    <source>
        <strain evidence="13">WM001</strain>
    </source>
</reference>
<dbReference type="InterPro" id="IPR018957">
    <property type="entry name" value="Znf_C3HC4_RING-type"/>
</dbReference>
<dbReference type="CDD" id="cd20335">
    <property type="entry name" value="BRcat_RBR"/>
    <property type="match status" value="1"/>
</dbReference>
<protein>
    <recommendedName>
        <fullName evidence="2">RBR-type E3 ubiquitin transferase</fullName>
        <ecNumber evidence="2">2.3.2.31</ecNumber>
    </recommendedName>
</protein>
<feature type="transmembrane region" description="Helical" evidence="10">
    <location>
        <begin position="217"/>
        <end position="241"/>
    </location>
</feature>
<evidence type="ECO:0000256" key="1">
    <source>
        <dbReference type="ARBA" id="ARBA00001798"/>
    </source>
</evidence>
<keyword evidence="4" id="KW-0479">Metal-binding</keyword>
<dbReference type="CDD" id="cd20336">
    <property type="entry name" value="Rcat_RBR"/>
    <property type="match status" value="1"/>
</dbReference>
<dbReference type="PANTHER" id="PTHR11685">
    <property type="entry name" value="RBR FAMILY RING FINGER AND IBR DOMAIN-CONTAINING"/>
    <property type="match status" value="1"/>
</dbReference>
<dbReference type="GO" id="GO:0008270">
    <property type="term" value="F:zinc ion binding"/>
    <property type="evidence" value="ECO:0007669"/>
    <property type="project" value="UniProtKB-KW"/>
</dbReference>
<feature type="domain" description="RING-type" evidence="11">
    <location>
        <begin position="17"/>
        <end position="63"/>
    </location>
</feature>
<dbReference type="PROSITE" id="PS50089">
    <property type="entry name" value="ZF_RING_2"/>
    <property type="match status" value="1"/>
</dbReference>
<dbReference type="OrthoDB" id="297477at2759"/>
<evidence type="ECO:0000256" key="2">
    <source>
        <dbReference type="ARBA" id="ARBA00012251"/>
    </source>
</evidence>
<dbReference type="InterPro" id="IPR013083">
    <property type="entry name" value="Znf_RING/FYVE/PHD"/>
</dbReference>
<evidence type="ECO:0000256" key="3">
    <source>
        <dbReference type="ARBA" id="ARBA00022679"/>
    </source>
</evidence>
<dbReference type="InterPro" id="IPR001841">
    <property type="entry name" value="Znf_RING"/>
</dbReference>
<evidence type="ECO:0000256" key="5">
    <source>
        <dbReference type="ARBA" id="ARBA00022737"/>
    </source>
</evidence>
<evidence type="ECO:0000256" key="7">
    <source>
        <dbReference type="ARBA" id="ARBA00022786"/>
    </source>
</evidence>
<dbReference type="Pfam" id="PF22191">
    <property type="entry name" value="IBR_1"/>
    <property type="match status" value="1"/>
</dbReference>
<evidence type="ECO:0000256" key="8">
    <source>
        <dbReference type="ARBA" id="ARBA00022833"/>
    </source>
</evidence>
<feature type="transmembrane region" description="Helical" evidence="10">
    <location>
        <begin position="261"/>
        <end position="291"/>
    </location>
</feature>
<dbReference type="InterPro" id="IPR044066">
    <property type="entry name" value="TRIAD_supradom"/>
</dbReference>
<evidence type="ECO:0000256" key="4">
    <source>
        <dbReference type="ARBA" id="ARBA00022723"/>
    </source>
</evidence>
<dbReference type="InterPro" id="IPR031127">
    <property type="entry name" value="E3_UB_ligase_RBR"/>
</dbReference>
<dbReference type="SMART" id="SM00647">
    <property type="entry name" value="IBR"/>
    <property type="match status" value="2"/>
</dbReference>
<keyword evidence="14" id="KW-1185">Reference proteome</keyword>
<dbReference type="PROSITE" id="PS00518">
    <property type="entry name" value="ZF_RING_1"/>
    <property type="match status" value="1"/>
</dbReference>
<dbReference type="GO" id="GO:0016567">
    <property type="term" value="P:protein ubiquitination"/>
    <property type="evidence" value="ECO:0007669"/>
    <property type="project" value="InterPro"/>
</dbReference>